<protein>
    <submittedName>
        <fullName evidence="1">Uncharacterized protein</fullName>
    </submittedName>
</protein>
<reference evidence="1" key="5">
    <citation type="journal article" date="2021" name="G3 (Bethesda)">
        <title>Aegilops tauschii genome assembly Aet v5.0 features greater sequence contiguity and improved annotation.</title>
        <authorList>
            <person name="Wang L."/>
            <person name="Zhu T."/>
            <person name="Rodriguez J.C."/>
            <person name="Deal K.R."/>
            <person name="Dubcovsky J."/>
            <person name="McGuire P.E."/>
            <person name="Lux T."/>
            <person name="Spannagl M."/>
            <person name="Mayer K.F.X."/>
            <person name="Baldrich P."/>
            <person name="Meyers B.C."/>
            <person name="Huo N."/>
            <person name="Gu Y.Q."/>
            <person name="Zhou H."/>
            <person name="Devos K.M."/>
            <person name="Bennetzen J.L."/>
            <person name="Unver T."/>
            <person name="Budak H."/>
            <person name="Gulick P.J."/>
            <person name="Galiba G."/>
            <person name="Kalapos B."/>
            <person name="Nelson D.R."/>
            <person name="Li P."/>
            <person name="You F.M."/>
            <person name="Luo M.C."/>
            <person name="Dvorak J."/>
        </authorList>
    </citation>
    <scope>NUCLEOTIDE SEQUENCE [LARGE SCALE GENOMIC DNA]</scope>
    <source>
        <strain evidence="1">cv. AL8/78</strain>
    </source>
</reference>
<dbReference type="Proteomes" id="UP000015105">
    <property type="component" value="Chromosome 3D"/>
</dbReference>
<organism evidence="1 2">
    <name type="scientific">Aegilops tauschii subsp. strangulata</name>
    <name type="common">Goatgrass</name>
    <dbReference type="NCBI Taxonomy" id="200361"/>
    <lineage>
        <taxon>Eukaryota</taxon>
        <taxon>Viridiplantae</taxon>
        <taxon>Streptophyta</taxon>
        <taxon>Embryophyta</taxon>
        <taxon>Tracheophyta</taxon>
        <taxon>Spermatophyta</taxon>
        <taxon>Magnoliopsida</taxon>
        <taxon>Liliopsida</taxon>
        <taxon>Poales</taxon>
        <taxon>Poaceae</taxon>
        <taxon>BOP clade</taxon>
        <taxon>Pooideae</taxon>
        <taxon>Triticodae</taxon>
        <taxon>Triticeae</taxon>
        <taxon>Triticinae</taxon>
        <taxon>Aegilops</taxon>
    </lineage>
</organism>
<proteinExistence type="predicted"/>
<keyword evidence="2" id="KW-1185">Reference proteome</keyword>
<reference evidence="1" key="4">
    <citation type="submission" date="2019-03" db="UniProtKB">
        <authorList>
            <consortium name="EnsemblPlants"/>
        </authorList>
    </citation>
    <scope>IDENTIFICATION</scope>
</reference>
<evidence type="ECO:0000313" key="1">
    <source>
        <dbReference type="EnsemblPlants" id="AET3Gv20990900.14"/>
    </source>
</evidence>
<dbReference type="AlphaFoldDB" id="A0A453GFE6"/>
<dbReference type="EnsemblPlants" id="AET3Gv20990900.14">
    <property type="protein sequence ID" value="AET3Gv20990900.14"/>
    <property type="gene ID" value="AET3Gv20990900"/>
</dbReference>
<evidence type="ECO:0000313" key="2">
    <source>
        <dbReference type="Proteomes" id="UP000015105"/>
    </source>
</evidence>
<dbReference type="Gramene" id="AET3Gv20990900.14">
    <property type="protein sequence ID" value="AET3Gv20990900.14"/>
    <property type="gene ID" value="AET3Gv20990900"/>
</dbReference>
<reference evidence="1" key="3">
    <citation type="journal article" date="2017" name="Nature">
        <title>Genome sequence of the progenitor of the wheat D genome Aegilops tauschii.</title>
        <authorList>
            <person name="Luo M.C."/>
            <person name="Gu Y.Q."/>
            <person name="Puiu D."/>
            <person name="Wang H."/>
            <person name="Twardziok S.O."/>
            <person name="Deal K.R."/>
            <person name="Huo N."/>
            <person name="Zhu T."/>
            <person name="Wang L."/>
            <person name="Wang Y."/>
            <person name="McGuire P.E."/>
            <person name="Liu S."/>
            <person name="Long H."/>
            <person name="Ramasamy R.K."/>
            <person name="Rodriguez J.C."/>
            <person name="Van S.L."/>
            <person name="Yuan L."/>
            <person name="Wang Z."/>
            <person name="Xia Z."/>
            <person name="Xiao L."/>
            <person name="Anderson O.D."/>
            <person name="Ouyang S."/>
            <person name="Liang Y."/>
            <person name="Zimin A.V."/>
            <person name="Pertea G."/>
            <person name="Qi P."/>
            <person name="Bennetzen J.L."/>
            <person name="Dai X."/>
            <person name="Dawson M.W."/>
            <person name="Muller H.G."/>
            <person name="Kugler K."/>
            <person name="Rivarola-Duarte L."/>
            <person name="Spannagl M."/>
            <person name="Mayer K.F.X."/>
            <person name="Lu F.H."/>
            <person name="Bevan M.W."/>
            <person name="Leroy P."/>
            <person name="Li P."/>
            <person name="You F.M."/>
            <person name="Sun Q."/>
            <person name="Liu Z."/>
            <person name="Lyons E."/>
            <person name="Wicker T."/>
            <person name="Salzberg S.L."/>
            <person name="Devos K.M."/>
            <person name="Dvorak J."/>
        </authorList>
    </citation>
    <scope>NUCLEOTIDE SEQUENCE [LARGE SCALE GENOMIC DNA]</scope>
    <source>
        <strain evidence="1">cv. AL8/78</strain>
    </source>
</reference>
<reference evidence="2" key="2">
    <citation type="journal article" date="2017" name="Nat. Plants">
        <title>The Aegilops tauschii genome reveals multiple impacts of transposons.</title>
        <authorList>
            <person name="Zhao G."/>
            <person name="Zou C."/>
            <person name="Li K."/>
            <person name="Wang K."/>
            <person name="Li T."/>
            <person name="Gao L."/>
            <person name="Zhang X."/>
            <person name="Wang H."/>
            <person name="Yang Z."/>
            <person name="Liu X."/>
            <person name="Jiang W."/>
            <person name="Mao L."/>
            <person name="Kong X."/>
            <person name="Jiao Y."/>
            <person name="Jia J."/>
        </authorList>
    </citation>
    <scope>NUCLEOTIDE SEQUENCE [LARGE SCALE GENOMIC DNA]</scope>
    <source>
        <strain evidence="2">cv. AL8/78</strain>
    </source>
</reference>
<name>A0A453GFE6_AEGTS</name>
<accession>A0A453GFE6</accession>
<reference evidence="2" key="1">
    <citation type="journal article" date="2014" name="Science">
        <title>Ancient hybridizations among the ancestral genomes of bread wheat.</title>
        <authorList>
            <consortium name="International Wheat Genome Sequencing Consortium,"/>
            <person name="Marcussen T."/>
            <person name="Sandve S.R."/>
            <person name="Heier L."/>
            <person name="Spannagl M."/>
            <person name="Pfeifer M."/>
            <person name="Jakobsen K.S."/>
            <person name="Wulff B.B."/>
            <person name="Steuernagel B."/>
            <person name="Mayer K.F."/>
            <person name="Olsen O.A."/>
        </authorList>
    </citation>
    <scope>NUCLEOTIDE SEQUENCE [LARGE SCALE GENOMIC DNA]</scope>
    <source>
        <strain evidence="2">cv. AL8/78</strain>
    </source>
</reference>
<sequence length="29" mass="3164">IIKTSFASLVVLVYRVTISVLKISCLLPS</sequence>